<gene>
    <name evidence="4" type="ORF">PFMALIP_03056</name>
</gene>
<reference evidence="4 5" key="1">
    <citation type="submission" date="2013-02" db="EMBL/GenBank/DDBJ databases">
        <title>The Genome Annotation of Plasmodium falciparum MaliPS096_E11.</title>
        <authorList>
            <consortium name="The Broad Institute Genome Sequencing Platform"/>
            <consortium name="The Broad Institute Genome Sequencing Center for Infectious Disease"/>
            <person name="Neafsey D."/>
            <person name="Hoffman S."/>
            <person name="Volkman S."/>
            <person name="Rosenthal P."/>
            <person name="Walker B."/>
            <person name="Young S.K."/>
            <person name="Zeng Q."/>
            <person name="Gargeya S."/>
            <person name="Fitzgerald M."/>
            <person name="Haas B."/>
            <person name="Abouelleil A."/>
            <person name="Allen A.W."/>
            <person name="Alvarado L."/>
            <person name="Arachchi H.M."/>
            <person name="Berlin A.M."/>
            <person name="Chapman S.B."/>
            <person name="Gainer-Dewar J."/>
            <person name="Goldberg J."/>
            <person name="Griggs A."/>
            <person name="Gujja S."/>
            <person name="Hansen M."/>
            <person name="Howarth C."/>
            <person name="Imamovic A."/>
            <person name="Ireland A."/>
            <person name="Larimer J."/>
            <person name="McCowan C."/>
            <person name="Murphy C."/>
            <person name="Pearson M."/>
            <person name="Poon T.W."/>
            <person name="Priest M."/>
            <person name="Roberts A."/>
            <person name="Saif S."/>
            <person name="Shea T."/>
            <person name="Sisk P."/>
            <person name="Sykes S."/>
            <person name="Wortman J."/>
            <person name="Nusbaum C."/>
            <person name="Birren B."/>
        </authorList>
    </citation>
    <scope>NUCLEOTIDE SEQUENCE [LARGE SCALE GENOMIC DNA]</scope>
    <source>
        <strain evidence="4 5">MaliPS096_E11</strain>
    </source>
</reference>
<evidence type="ECO:0000256" key="2">
    <source>
        <dbReference type="SAM" id="SignalP"/>
    </source>
</evidence>
<dbReference type="Gene3D" id="1.20.58.830">
    <property type="match status" value="1"/>
</dbReference>
<feature type="compositionally biased region" description="Basic and acidic residues" evidence="1">
    <location>
        <begin position="624"/>
        <end position="643"/>
    </location>
</feature>
<dbReference type="EMBL" id="KI925553">
    <property type="protein sequence ID" value="ETW48918.1"/>
    <property type="molecule type" value="Genomic_DNA"/>
</dbReference>
<feature type="compositionally biased region" description="Acidic residues" evidence="1">
    <location>
        <begin position="571"/>
        <end position="623"/>
    </location>
</feature>
<dbReference type="InterPro" id="IPR010784">
    <property type="entry name" value="Merozoite_SPAM"/>
</dbReference>
<evidence type="ECO:0000256" key="1">
    <source>
        <dbReference type="SAM" id="MobiDB-lite"/>
    </source>
</evidence>
<sequence>MKKIYSIFFSLFILNLHIYIKNIKCNDLINYNDSNLRNGLLNNSLDLTNGLNNKDNSFIDSKIEEHENKSYQNKDNNISIVGQDVPITSVDSSKIINANDLEGNSIDDTKGLSVTNSGFDDGSAFGGGLPFSGYSPLQGNHNKCPDKNFCNGIQNVPNCPLKDFTGRNGDWASSNVRNFLTVNKGVLVPPRRKQMCFRININNFPELKKTEGKFENFIYSSAGSEAKQLIKLYGNNTEKAHQAIRYSFADIGNIIRGDDMMDTPTSKETITYLEKVLKIYNENNDKPKDAKKWWTENRHHVWEAMMCGYQSAQKDNQCTGYGNIDDIPQYLRWFREWGTYVCSEYKNKFEDVIKLCNIQQFTNQDDSQLLEISKKDKCKEALKHYEEWVNRRRPEWKGQCDKFEKEKSKYEDTKSITAEKYLKEICSECDCKYKDLDNTFKEFNDNVTLLKAVIDNKKNQDSLTTTSLSTSINSVRDSSNLDQRGNITTSQGNSHRATVVQQADQTNRLDNVNSVTQRGNNNYNNNLERGLGSGALPGTNIITEEKYSVELIKLTSKDEEDIIKHNEDVREEIEEQQEDIEEDEEELENEGEETKEEDDEEKNETNDTEDTDDTEDTEDIEEENKEKELSNQQQSEKKSISKVDEDSYRILSVSYKDNNEVKNVAESIVKKLFSLFNDNNNLETIFKGLTEDMTDLFQK</sequence>
<evidence type="ECO:0000313" key="5">
    <source>
        <dbReference type="Proteomes" id="UP000030699"/>
    </source>
</evidence>
<reference evidence="4 5" key="2">
    <citation type="submission" date="2013-02" db="EMBL/GenBank/DDBJ databases">
        <title>The Genome Sequence of Plasmodium falciparum MaliPS096_E11.</title>
        <authorList>
            <consortium name="The Broad Institute Genome Sequencing Platform"/>
            <consortium name="The Broad Institute Genome Sequencing Center for Infectious Disease"/>
            <person name="Neafsey D."/>
            <person name="Cheeseman I."/>
            <person name="Volkman S."/>
            <person name="Adams J."/>
            <person name="Walker B."/>
            <person name="Young S.K."/>
            <person name="Zeng Q."/>
            <person name="Gargeya S."/>
            <person name="Fitzgerald M."/>
            <person name="Haas B."/>
            <person name="Abouelleil A."/>
            <person name="Alvarado L."/>
            <person name="Arachchi H.M."/>
            <person name="Berlin A.M."/>
            <person name="Chapman S.B."/>
            <person name="Dewar J."/>
            <person name="Goldberg J."/>
            <person name="Griggs A."/>
            <person name="Gujja S."/>
            <person name="Hansen M."/>
            <person name="Howarth C."/>
            <person name="Imamovic A."/>
            <person name="Larimer J."/>
            <person name="McCowan C."/>
            <person name="Murphy C."/>
            <person name="Neiman D."/>
            <person name="Pearson M."/>
            <person name="Priest M."/>
            <person name="Roberts A."/>
            <person name="Saif S."/>
            <person name="Shea T."/>
            <person name="Sisk P."/>
            <person name="Sykes S."/>
            <person name="Wortman J."/>
            <person name="Nusbaum C."/>
            <person name="Birren B."/>
        </authorList>
    </citation>
    <scope>NUCLEOTIDE SEQUENCE [LARGE SCALE GENOMIC DNA]</scope>
    <source>
        <strain evidence="4 5">MaliPS096_E11</strain>
    </source>
</reference>
<evidence type="ECO:0000313" key="4">
    <source>
        <dbReference type="EMBL" id="ETW48918.1"/>
    </source>
</evidence>
<dbReference type="GO" id="GO:0046789">
    <property type="term" value="F:host cell surface receptor binding"/>
    <property type="evidence" value="ECO:0007669"/>
    <property type="project" value="InterPro"/>
</dbReference>
<dbReference type="InterPro" id="IPR008602">
    <property type="entry name" value="Duffy-antigen-binding"/>
</dbReference>
<dbReference type="Pfam" id="PF05424">
    <property type="entry name" value="Duffy_binding"/>
    <property type="match status" value="1"/>
</dbReference>
<dbReference type="Gene3D" id="1.20.1310.20">
    <property type="entry name" value="Duffy-antigen binding domain"/>
    <property type="match status" value="1"/>
</dbReference>
<proteinExistence type="predicted"/>
<evidence type="ECO:0000259" key="3">
    <source>
        <dbReference type="Pfam" id="PF05424"/>
    </source>
</evidence>
<dbReference type="InterPro" id="IPR042202">
    <property type="entry name" value="Duffy-ag-bd_sf"/>
</dbReference>
<accession>A0A024WPP7</accession>
<feature type="chain" id="PRO_5001537361" description="Duffy-antigen binding domain-containing protein" evidence="2">
    <location>
        <begin position="26"/>
        <end position="699"/>
    </location>
</feature>
<name>A0A024WPP7_PLAFA</name>
<dbReference type="Proteomes" id="UP000030699">
    <property type="component" value="Unassembled WGS sequence"/>
</dbReference>
<feature type="region of interest" description="Disordered" evidence="1">
    <location>
        <begin position="571"/>
        <end position="643"/>
    </location>
</feature>
<feature type="region of interest" description="Disordered" evidence="1">
    <location>
        <begin position="514"/>
        <end position="535"/>
    </location>
</feature>
<protein>
    <recommendedName>
        <fullName evidence="3">Duffy-antigen binding domain-containing protein</fullName>
    </recommendedName>
</protein>
<keyword evidence="2" id="KW-0732">Signal</keyword>
<dbReference type="AlphaFoldDB" id="A0A024WPP7"/>
<dbReference type="SUPFAM" id="SSF140924">
    <property type="entry name" value="Duffy binding domain-like"/>
    <property type="match status" value="1"/>
</dbReference>
<dbReference type="OrthoDB" id="377599at2759"/>
<dbReference type="Pfam" id="PF07133">
    <property type="entry name" value="Merozoite_SPAM"/>
    <property type="match status" value="1"/>
</dbReference>
<feature type="domain" description="Duffy-antigen binding" evidence="3">
    <location>
        <begin position="185"/>
        <end position="332"/>
    </location>
</feature>
<dbReference type="GO" id="GO:0016020">
    <property type="term" value="C:membrane"/>
    <property type="evidence" value="ECO:0007669"/>
    <property type="project" value="InterPro"/>
</dbReference>
<feature type="signal peptide" evidence="2">
    <location>
        <begin position="1"/>
        <end position="25"/>
    </location>
</feature>
<feature type="region of interest" description="Disordered" evidence="1">
    <location>
        <begin position="475"/>
        <end position="500"/>
    </location>
</feature>
<organism evidence="4 5">
    <name type="scientific">Plasmodium falciparum MaliPS096_E11</name>
    <dbReference type="NCBI Taxonomy" id="1036727"/>
    <lineage>
        <taxon>Eukaryota</taxon>
        <taxon>Sar</taxon>
        <taxon>Alveolata</taxon>
        <taxon>Apicomplexa</taxon>
        <taxon>Aconoidasida</taxon>
        <taxon>Haemosporida</taxon>
        <taxon>Plasmodiidae</taxon>
        <taxon>Plasmodium</taxon>
        <taxon>Plasmodium (Laverania)</taxon>
    </lineage>
</organism>